<dbReference type="OrthoDB" id="396512at2"/>
<feature type="transmembrane region" description="Helical" evidence="1">
    <location>
        <begin position="277"/>
        <end position="298"/>
    </location>
</feature>
<dbReference type="InterPro" id="IPR001173">
    <property type="entry name" value="Glyco_trans_2-like"/>
</dbReference>
<dbReference type="InterPro" id="IPR050834">
    <property type="entry name" value="Glycosyltransf_2"/>
</dbReference>
<dbReference type="RefSeq" id="WP_113853113.1">
    <property type="nucleotide sequence ID" value="NZ_PDCH01000003.1"/>
</dbReference>
<keyword evidence="3" id="KW-0808">Transferase</keyword>
<evidence type="ECO:0000313" key="4">
    <source>
        <dbReference type="Proteomes" id="UP000252345"/>
    </source>
</evidence>
<dbReference type="SUPFAM" id="SSF53448">
    <property type="entry name" value="Nucleotide-diphospho-sugar transferases"/>
    <property type="match status" value="1"/>
</dbReference>
<proteinExistence type="predicted"/>
<dbReference type="PANTHER" id="PTHR43685:SF11">
    <property type="entry name" value="GLYCOSYLTRANSFERASE TAGX-RELATED"/>
    <property type="match status" value="1"/>
</dbReference>
<gene>
    <name evidence="3" type="ORF">CRD59_02690</name>
</gene>
<keyword evidence="1" id="KW-1133">Transmembrane helix</keyword>
<keyword evidence="4" id="KW-1185">Reference proteome</keyword>
<organism evidence="3 4">
    <name type="scientific">Bifidobacterium xylocopae</name>
    <dbReference type="NCBI Taxonomy" id="2493119"/>
    <lineage>
        <taxon>Bacteria</taxon>
        <taxon>Bacillati</taxon>
        <taxon>Actinomycetota</taxon>
        <taxon>Actinomycetes</taxon>
        <taxon>Bifidobacteriales</taxon>
        <taxon>Bifidobacteriaceae</taxon>
        <taxon>Bifidobacterium</taxon>
    </lineage>
</organism>
<sequence length="360" mass="40522">MTQSEHTALTPTVEPSGGGNGPTVLSFIVPAYNMAGYLNRCVASLLSSRSEDVEVVLVDDGSQDATPALADRWAREHAGRVRVIHQTNKGHGGAVNAGLDAARGMYVKVVDADDWVDPDALARLLPVLRRQTHAPSPVDMFVTNYVYEKEGRSHKHVVNFRSVMAAGHILSWSDLKRFGIAQYMIMHALVFRTDVLRRAATRLPEHTFYVDFIYSYQPLPFVRSLAYLDIDLYRYYTGRDGQSVQTSVMISRVDQLLTVNRLMVEATPERGSVPDGLYRYMIHYLSINCVVTSVFLILSKRPENYRAKQSLWKRMNDYSPTVSHDVRHTFLCRLINMPGKPGRLAIRLGYRIAEAAVGFN</sequence>
<evidence type="ECO:0000259" key="2">
    <source>
        <dbReference type="Pfam" id="PF00535"/>
    </source>
</evidence>
<dbReference type="Pfam" id="PF00535">
    <property type="entry name" value="Glycos_transf_2"/>
    <property type="match status" value="1"/>
</dbReference>
<protein>
    <submittedName>
        <fullName evidence="3">Glycosyl transferase</fullName>
    </submittedName>
</protein>
<comment type="caution">
    <text evidence="3">The sequence shown here is derived from an EMBL/GenBank/DDBJ whole genome shotgun (WGS) entry which is preliminary data.</text>
</comment>
<keyword evidence="1" id="KW-0812">Transmembrane</keyword>
<accession>A0A366KG92</accession>
<dbReference type="InterPro" id="IPR029044">
    <property type="entry name" value="Nucleotide-diphossugar_trans"/>
</dbReference>
<dbReference type="GO" id="GO:0016740">
    <property type="term" value="F:transferase activity"/>
    <property type="evidence" value="ECO:0007669"/>
    <property type="project" value="UniProtKB-KW"/>
</dbReference>
<dbReference type="EMBL" id="PDCH01000003">
    <property type="protein sequence ID" value="RBP99711.1"/>
    <property type="molecule type" value="Genomic_DNA"/>
</dbReference>
<dbReference type="CDD" id="cd00761">
    <property type="entry name" value="Glyco_tranf_GTA_type"/>
    <property type="match status" value="1"/>
</dbReference>
<feature type="domain" description="Glycosyltransferase 2-like" evidence="2">
    <location>
        <begin position="26"/>
        <end position="133"/>
    </location>
</feature>
<dbReference type="Proteomes" id="UP000252345">
    <property type="component" value="Unassembled WGS sequence"/>
</dbReference>
<reference evidence="3 4" key="1">
    <citation type="submission" date="2017-10" db="EMBL/GenBank/DDBJ databases">
        <title>Bifidobacterium xylocopum sp. nov. and Bifidobacterium aemilianum sp. nov., from the carpenter bee (Xylocopa violacea) digestive tract.</title>
        <authorList>
            <person name="Alberoni D."/>
            <person name="Baffoni L."/>
            <person name="Di Gioia D."/>
            <person name="Gaggia F."/>
            <person name="Biavati B."/>
        </authorList>
    </citation>
    <scope>NUCLEOTIDE SEQUENCE [LARGE SCALE GENOMIC DNA]</scope>
    <source>
        <strain evidence="3 4">XV2</strain>
    </source>
</reference>
<dbReference type="PANTHER" id="PTHR43685">
    <property type="entry name" value="GLYCOSYLTRANSFERASE"/>
    <property type="match status" value="1"/>
</dbReference>
<name>A0A366KG92_9BIFI</name>
<dbReference type="AlphaFoldDB" id="A0A366KG92"/>
<evidence type="ECO:0000313" key="3">
    <source>
        <dbReference type="EMBL" id="RBP99711.1"/>
    </source>
</evidence>
<dbReference type="Gene3D" id="3.90.550.10">
    <property type="entry name" value="Spore Coat Polysaccharide Biosynthesis Protein SpsA, Chain A"/>
    <property type="match status" value="1"/>
</dbReference>
<keyword evidence="1" id="KW-0472">Membrane</keyword>
<evidence type="ECO:0000256" key="1">
    <source>
        <dbReference type="SAM" id="Phobius"/>
    </source>
</evidence>